<dbReference type="Pfam" id="PF14907">
    <property type="entry name" value="NTP_transf_5"/>
    <property type="match status" value="1"/>
</dbReference>
<dbReference type="AlphaFoldDB" id="A0A9D2SLH1"/>
<name>A0A9D2SLH1_9FIRM</name>
<protein>
    <submittedName>
        <fullName evidence="1">Nucleotidyltransferase family protein</fullName>
    </submittedName>
</protein>
<dbReference type="Proteomes" id="UP000823849">
    <property type="component" value="Unassembled WGS sequence"/>
</dbReference>
<accession>A0A9D2SLH1</accession>
<comment type="caution">
    <text evidence="1">The sequence shown here is derived from an EMBL/GenBank/DDBJ whole genome shotgun (WGS) entry which is preliminary data.</text>
</comment>
<dbReference type="EMBL" id="DWWU01000009">
    <property type="protein sequence ID" value="HJC14545.1"/>
    <property type="molecule type" value="Genomic_DNA"/>
</dbReference>
<proteinExistence type="predicted"/>
<reference evidence="1" key="2">
    <citation type="submission" date="2021-04" db="EMBL/GenBank/DDBJ databases">
        <authorList>
            <person name="Gilroy R."/>
        </authorList>
    </citation>
    <scope>NUCLEOTIDE SEQUENCE</scope>
    <source>
        <strain evidence="1">CHK185-5351</strain>
    </source>
</reference>
<reference evidence="1" key="1">
    <citation type="journal article" date="2021" name="PeerJ">
        <title>Extensive microbial diversity within the chicken gut microbiome revealed by metagenomics and culture.</title>
        <authorList>
            <person name="Gilroy R."/>
            <person name="Ravi A."/>
            <person name="Getino M."/>
            <person name="Pursley I."/>
            <person name="Horton D.L."/>
            <person name="Alikhan N.F."/>
            <person name="Baker D."/>
            <person name="Gharbi K."/>
            <person name="Hall N."/>
            <person name="Watson M."/>
            <person name="Adriaenssens E.M."/>
            <person name="Foster-Nyarko E."/>
            <person name="Jarju S."/>
            <person name="Secka A."/>
            <person name="Antonio M."/>
            <person name="Oren A."/>
            <person name="Chaudhuri R.R."/>
            <person name="La Ragione R."/>
            <person name="Hildebrand F."/>
            <person name="Pallen M.J."/>
        </authorList>
    </citation>
    <scope>NUCLEOTIDE SEQUENCE</scope>
    <source>
        <strain evidence="1">CHK185-5351</strain>
    </source>
</reference>
<gene>
    <name evidence="1" type="ORF">H9705_01775</name>
</gene>
<organism evidence="1 2">
    <name type="scientific">Candidatus Fusicatenibacter intestinigallinarum</name>
    <dbReference type="NCBI Taxonomy" id="2838598"/>
    <lineage>
        <taxon>Bacteria</taxon>
        <taxon>Bacillati</taxon>
        <taxon>Bacillota</taxon>
        <taxon>Clostridia</taxon>
        <taxon>Lachnospirales</taxon>
        <taxon>Lachnospiraceae</taxon>
        <taxon>Fusicatenibacter</taxon>
    </lineage>
</organism>
<evidence type="ECO:0000313" key="2">
    <source>
        <dbReference type="Proteomes" id="UP000823849"/>
    </source>
</evidence>
<dbReference type="InterPro" id="IPR039498">
    <property type="entry name" value="NTP_transf_5"/>
</dbReference>
<evidence type="ECO:0000313" key="1">
    <source>
        <dbReference type="EMBL" id="HJC14545.1"/>
    </source>
</evidence>
<sequence length="418" mass="48802">MQMKDKVGDRLLEALRCFPEGKKAEWDTEISAEEWMELFRMAAQHQVLPMVFETVYTCPAFRSLPENQKDYIRQQVIRQVMLQERKTVEFLNLYQKLLEENLTPVVVKGMICRKLYRNPDYRISGDEDVLIPWGQFQACDRVFRENGMEYLEPEKEVEKEGEVPYLKTGGALHIELHKELFPSHSAAYGDFNQFFQDVFRRKIQTEVQGVQVYTMGHTDHLLYLIFHAFKHFLHSGFGIRQVCDIVLYANTYGSEIDWEYLYRSCAQVHAENFAAALFDIGEKTLNFDRKKACYPELWQRENANGDALLEDLLDGGVFGDSNMSRKHSSNITLQAVSEDKKGKKANASLLHSAFPDRKYMERTYPYVKKYPFLLPVAWMSRIGKYVKETRGTEGDDVRESIEIGSKRVELLKQYKIIQ</sequence>